<dbReference type="Pfam" id="PF00384">
    <property type="entry name" value="Molybdopterin"/>
    <property type="match status" value="1"/>
</dbReference>
<accession>G6FPK1</accession>
<dbReference type="InterPro" id="IPR006656">
    <property type="entry name" value="Mopterin_OxRdtase"/>
</dbReference>
<evidence type="ECO:0000259" key="2">
    <source>
        <dbReference type="Pfam" id="PF00384"/>
    </source>
</evidence>
<gene>
    <name evidence="3" type="ORF">FJSC11DRAFT_0781</name>
</gene>
<dbReference type="GO" id="GO:0016020">
    <property type="term" value="C:membrane"/>
    <property type="evidence" value="ECO:0007669"/>
    <property type="project" value="TreeGrafter"/>
</dbReference>
<dbReference type="InterPro" id="IPR050123">
    <property type="entry name" value="Prok_molybdopt-oxidoreductase"/>
</dbReference>
<dbReference type="EMBL" id="AGIZ01000002">
    <property type="protein sequence ID" value="EHC18801.1"/>
    <property type="molecule type" value="Genomic_DNA"/>
</dbReference>
<dbReference type="GO" id="GO:0016491">
    <property type="term" value="F:oxidoreductase activity"/>
    <property type="evidence" value="ECO:0007669"/>
    <property type="project" value="InterPro"/>
</dbReference>
<dbReference type="Proteomes" id="UP000004344">
    <property type="component" value="Unassembled WGS sequence"/>
</dbReference>
<reference evidence="3 4" key="1">
    <citation type="submission" date="2011-09" db="EMBL/GenBank/DDBJ databases">
        <title>The draft genome of Fischerella sp. JSC-11.</title>
        <authorList>
            <consortium name="US DOE Joint Genome Institute (JGI-PGF)"/>
            <person name="Lucas S."/>
            <person name="Han J."/>
            <person name="Lapidus A."/>
            <person name="Cheng J.-F."/>
            <person name="Goodwin L."/>
            <person name="Pitluck S."/>
            <person name="Peters L."/>
            <person name="Land M.L."/>
            <person name="Hauser L."/>
            <person name="Sarkisova S."/>
            <person name="Bryant D.A."/>
            <person name="Brown I."/>
            <person name="Woyke T.J."/>
        </authorList>
    </citation>
    <scope>NUCLEOTIDE SEQUENCE [LARGE SCALE GENOMIC DNA]</scope>
    <source>
        <strain evidence="3 4">JSC-11</strain>
    </source>
</reference>
<keyword evidence="1" id="KW-1133">Transmembrane helix</keyword>
<dbReference type="PATRIC" id="fig|741277.3.peg.921"/>
<keyword evidence="1" id="KW-0472">Membrane</keyword>
<evidence type="ECO:0000256" key="1">
    <source>
        <dbReference type="SAM" id="Phobius"/>
    </source>
</evidence>
<dbReference type="AlphaFoldDB" id="G6FPK1"/>
<sequence>MLRKPKKRWTPSNWASWKPFGIGEQYPNNYFEVFRAIWLSRDRLPYAWNILNQGVCDGCALGTTGMRDWTLDGIHLCNVRLRLLRMNTMPALNPELLADVGQLQMHKSAKLRQLGRLPYPMIRQCGEKGFRQVSWDEALDVIATRIRATTPDRLSFYITSRGTVNETYYAIQKAVRAMEIILIMLLVFAILPVPPD</sequence>
<protein>
    <submittedName>
        <fullName evidence="3">Molybdopterin oxidoreductase</fullName>
    </submittedName>
</protein>
<dbReference type="SUPFAM" id="SSF53706">
    <property type="entry name" value="Formate dehydrogenase/DMSO reductase, domains 1-3"/>
    <property type="match status" value="1"/>
</dbReference>
<dbReference type="PANTHER" id="PTHR43105">
    <property type="entry name" value="RESPIRATORY NITRATE REDUCTASE"/>
    <property type="match status" value="1"/>
</dbReference>
<dbReference type="PANTHER" id="PTHR43105:SF4">
    <property type="entry name" value="PROTEIN YDEP"/>
    <property type="match status" value="1"/>
</dbReference>
<dbReference type="Gene3D" id="3.40.50.740">
    <property type="match status" value="1"/>
</dbReference>
<feature type="transmembrane region" description="Helical" evidence="1">
    <location>
        <begin position="174"/>
        <end position="193"/>
    </location>
</feature>
<keyword evidence="1" id="KW-0812">Transmembrane</keyword>
<evidence type="ECO:0000313" key="4">
    <source>
        <dbReference type="Proteomes" id="UP000004344"/>
    </source>
</evidence>
<organism evidence="3 4">
    <name type="scientific">Fischerella thermalis JSC-11</name>
    <dbReference type="NCBI Taxonomy" id="741277"/>
    <lineage>
        <taxon>Bacteria</taxon>
        <taxon>Bacillati</taxon>
        <taxon>Cyanobacteriota</taxon>
        <taxon>Cyanophyceae</taxon>
        <taxon>Nostocales</taxon>
        <taxon>Hapalosiphonaceae</taxon>
        <taxon>Fischerella</taxon>
    </lineage>
</organism>
<name>G6FPK1_9CYAN</name>
<proteinExistence type="predicted"/>
<comment type="caution">
    <text evidence="3">The sequence shown here is derived from an EMBL/GenBank/DDBJ whole genome shotgun (WGS) entry which is preliminary data.</text>
</comment>
<keyword evidence="4" id="KW-1185">Reference proteome</keyword>
<evidence type="ECO:0000313" key="3">
    <source>
        <dbReference type="EMBL" id="EHC18801.1"/>
    </source>
</evidence>
<feature type="domain" description="Molybdopterin oxidoreductase" evidence="2">
    <location>
        <begin position="116"/>
        <end position="178"/>
    </location>
</feature>